<keyword evidence="1" id="KW-0929">Antimicrobial</keyword>
<accession>A0A1S8A723</accession>
<organism evidence="5">
    <name type="scientific">Rosellinia necatrix</name>
    <name type="common">White root-rot fungus</name>
    <dbReference type="NCBI Taxonomy" id="77044"/>
    <lineage>
        <taxon>Eukaryota</taxon>
        <taxon>Fungi</taxon>
        <taxon>Dikarya</taxon>
        <taxon>Ascomycota</taxon>
        <taxon>Pezizomycotina</taxon>
        <taxon>Sordariomycetes</taxon>
        <taxon>Xylariomycetidae</taxon>
        <taxon>Xylariales</taxon>
        <taxon>Xylariaceae</taxon>
        <taxon>Rosellinia</taxon>
    </lineage>
</organism>
<keyword evidence="3" id="KW-1015">Disulfide bond</keyword>
<dbReference type="OrthoDB" id="5226503at2759"/>
<dbReference type="InterPro" id="IPR009101">
    <property type="entry name" value="Gurmarin/antifun_pep"/>
</dbReference>
<protein>
    <submittedName>
        <fullName evidence="5">Uncharacterized protein</fullName>
    </submittedName>
</protein>
<dbReference type="EMBL" id="DF977459">
    <property type="protein sequence ID" value="GAW25861.1"/>
    <property type="molecule type" value="Genomic_DNA"/>
</dbReference>
<dbReference type="SUPFAM" id="SSF57048">
    <property type="entry name" value="Gurmarin-like"/>
    <property type="match status" value="1"/>
</dbReference>
<keyword evidence="4" id="KW-0732">Signal</keyword>
<evidence type="ECO:0000256" key="4">
    <source>
        <dbReference type="SAM" id="SignalP"/>
    </source>
</evidence>
<sequence length="55" mass="5428">MQISTYVLAAIAAFAAQATAQSCLPNGNICTASSDPPCCSGFCLVQAGASSGVCR</sequence>
<keyword evidence="2" id="KW-0960">Knottin</keyword>
<evidence type="ECO:0000256" key="3">
    <source>
        <dbReference type="ARBA" id="ARBA00023157"/>
    </source>
</evidence>
<name>A0A1S8A723_ROSNE</name>
<feature type="signal peptide" evidence="4">
    <location>
        <begin position="1"/>
        <end position="20"/>
    </location>
</feature>
<evidence type="ECO:0000313" key="6">
    <source>
        <dbReference type="Proteomes" id="UP000054516"/>
    </source>
</evidence>
<dbReference type="Pfam" id="PF11410">
    <property type="entry name" value="Antifungal_pept"/>
    <property type="match status" value="1"/>
</dbReference>
<dbReference type="InterPro" id="IPR024206">
    <property type="entry name" value="Gurmarin/antimicrobial_peptd"/>
</dbReference>
<dbReference type="Proteomes" id="UP000054516">
    <property type="component" value="Unassembled WGS sequence"/>
</dbReference>
<dbReference type="AlphaFoldDB" id="A0A1S8A723"/>
<keyword evidence="6" id="KW-1185">Reference proteome</keyword>
<reference evidence="5" key="1">
    <citation type="submission" date="2016-03" db="EMBL/GenBank/DDBJ databases">
        <title>Draft genome sequence of Rosellinia necatrix.</title>
        <authorList>
            <person name="Kanematsu S."/>
        </authorList>
    </citation>
    <scope>NUCLEOTIDE SEQUENCE [LARGE SCALE GENOMIC DNA]</scope>
    <source>
        <strain evidence="5">W97</strain>
    </source>
</reference>
<feature type="chain" id="PRO_5012865404" evidence="4">
    <location>
        <begin position="21"/>
        <end position="55"/>
    </location>
</feature>
<evidence type="ECO:0000256" key="2">
    <source>
        <dbReference type="ARBA" id="ARBA00022854"/>
    </source>
</evidence>
<evidence type="ECO:0000256" key="1">
    <source>
        <dbReference type="ARBA" id="ARBA00022529"/>
    </source>
</evidence>
<evidence type="ECO:0000313" key="5">
    <source>
        <dbReference type="EMBL" id="GAW25861.1"/>
    </source>
</evidence>
<gene>
    <name evidence="5" type="ORF">SAMD00023353_1401580</name>
</gene>
<proteinExistence type="predicted"/>